<evidence type="ECO:0008006" key="3">
    <source>
        <dbReference type="Google" id="ProtNLM"/>
    </source>
</evidence>
<sequence>MYLIQSNNYKTACDEVVIKTRIVSINNKKMNKISLLALGLLFSTSFLFTSCSDDDNIVPVEAKEVIIDASDYTKWVYFSFEEGKIVGESAANETRDALDWDIAFHRYNFRTNSGTSGSGQGGLLESTENTGQIGWDNVVEAPETGYKVDEDITIMQVFEMPPTPTTYVTTGGSTVMTGGTEVGLTVSFDMSTRQYSVNDQIYVIKTADGKYAKLWVSDFYDADSKSGHVTLKYSYQEDGSRSLR</sequence>
<evidence type="ECO:0000313" key="1">
    <source>
        <dbReference type="EMBL" id="PXY02097.1"/>
    </source>
</evidence>
<comment type="caution">
    <text evidence="1">The sequence shown here is derived from an EMBL/GenBank/DDBJ whole genome shotgun (WGS) entry which is preliminary data.</text>
</comment>
<reference evidence="1 2" key="1">
    <citation type="submission" date="2018-05" db="EMBL/GenBank/DDBJ databases">
        <title>Marinifilum breve JC075T sp. nov., a marine bacterium isolated from Yongle Blue Hole in the South China Sea.</title>
        <authorList>
            <person name="Fu T."/>
        </authorList>
    </citation>
    <scope>NUCLEOTIDE SEQUENCE [LARGE SCALE GENOMIC DNA]</scope>
    <source>
        <strain evidence="1 2">JC075</strain>
    </source>
</reference>
<keyword evidence="2" id="KW-1185">Reference proteome</keyword>
<proteinExistence type="predicted"/>
<evidence type="ECO:0000313" key="2">
    <source>
        <dbReference type="Proteomes" id="UP000248079"/>
    </source>
</evidence>
<dbReference type="InterPro" id="IPR025921">
    <property type="entry name" value="HmuY"/>
</dbReference>
<dbReference type="Pfam" id="PF14064">
    <property type="entry name" value="HmuY"/>
    <property type="match status" value="1"/>
</dbReference>
<organism evidence="1 2">
    <name type="scientific">Marinifilum breve</name>
    <dbReference type="NCBI Taxonomy" id="2184082"/>
    <lineage>
        <taxon>Bacteria</taxon>
        <taxon>Pseudomonadati</taxon>
        <taxon>Bacteroidota</taxon>
        <taxon>Bacteroidia</taxon>
        <taxon>Marinilabiliales</taxon>
        <taxon>Marinifilaceae</taxon>
    </lineage>
</organism>
<gene>
    <name evidence="1" type="ORF">DF185_05485</name>
</gene>
<protein>
    <recommendedName>
        <fullName evidence="3">Heme-binding protein HmuY</fullName>
    </recommendedName>
</protein>
<accession>A0A2V4A2K1</accession>
<name>A0A2V4A2K1_9BACT</name>
<dbReference type="EMBL" id="QFLI01000002">
    <property type="protein sequence ID" value="PXY02097.1"/>
    <property type="molecule type" value="Genomic_DNA"/>
</dbReference>
<dbReference type="CDD" id="cd12105">
    <property type="entry name" value="HmuY"/>
    <property type="match status" value="1"/>
</dbReference>
<dbReference type="AlphaFoldDB" id="A0A2V4A2K1"/>
<dbReference type="Proteomes" id="UP000248079">
    <property type="component" value="Unassembled WGS sequence"/>
</dbReference>